<feature type="compositionally biased region" description="Low complexity" evidence="1">
    <location>
        <begin position="160"/>
        <end position="190"/>
    </location>
</feature>
<protein>
    <recommendedName>
        <fullName evidence="2">UBA domain-containing protein</fullName>
    </recommendedName>
</protein>
<dbReference type="PROSITE" id="PS50030">
    <property type="entry name" value="UBA"/>
    <property type="match status" value="1"/>
</dbReference>
<proteinExistence type="predicted"/>
<reference evidence="3 4" key="1">
    <citation type="submission" date="2016-07" db="EMBL/GenBank/DDBJ databases">
        <title>Pervasive Adenine N6-methylation of Active Genes in Fungi.</title>
        <authorList>
            <consortium name="DOE Joint Genome Institute"/>
            <person name="Mondo S.J."/>
            <person name="Dannebaum R.O."/>
            <person name="Kuo R.C."/>
            <person name="Labutti K."/>
            <person name="Haridas S."/>
            <person name="Kuo A."/>
            <person name="Salamov A."/>
            <person name="Ahrendt S.R."/>
            <person name="Lipzen A."/>
            <person name="Sullivan W."/>
            <person name="Andreopoulos W.B."/>
            <person name="Clum A."/>
            <person name="Lindquist E."/>
            <person name="Daum C."/>
            <person name="Ramamoorthy G.K."/>
            <person name="Gryganskyi A."/>
            <person name="Culley D."/>
            <person name="Magnuson J.K."/>
            <person name="James T.Y."/>
            <person name="O'Malley M.A."/>
            <person name="Stajich J.E."/>
            <person name="Spatafora J.W."/>
            <person name="Visel A."/>
            <person name="Grigoriev I.V."/>
        </authorList>
    </citation>
    <scope>NUCLEOTIDE SEQUENCE [LARGE SCALE GENOMIC DNA]</scope>
    <source>
        <strain evidence="3 4">JEL800</strain>
    </source>
</reference>
<dbReference type="Proteomes" id="UP000193642">
    <property type="component" value="Unassembled WGS sequence"/>
</dbReference>
<organism evidence="3 4">
    <name type="scientific">Rhizoclosmatium globosum</name>
    <dbReference type="NCBI Taxonomy" id="329046"/>
    <lineage>
        <taxon>Eukaryota</taxon>
        <taxon>Fungi</taxon>
        <taxon>Fungi incertae sedis</taxon>
        <taxon>Chytridiomycota</taxon>
        <taxon>Chytridiomycota incertae sedis</taxon>
        <taxon>Chytridiomycetes</taxon>
        <taxon>Chytridiales</taxon>
        <taxon>Chytriomycetaceae</taxon>
        <taxon>Rhizoclosmatium</taxon>
    </lineage>
</organism>
<feature type="region of interest" description="Disordered" evidence="1">
    <location>
        <begin position="296"/>
        <end position="366"/>
    </location>
</feature>
<keyword evidence="4" id="KW-1185">Reference proteome</keyword>
<dbReference type="SMART" id="SM00165">
    <property type="entry name" value="UBA"/>
    <property type="match status" value="2"/>
</dbReference>
<feature type="compositionally biased region" description="Acidic residues" evidence="1">
    <location>
        <begin position="354"/>
        <end position="366"/>
    </location>
</feature>
<feature type="region of interest" description="Disordered" evidence="1">
    <location>
        <begin position="234"/>
        <end position="254"/>
    </location>
</feature>
<accession>A0A1Y2BXY3</accession>
<sequence length="366" mass="39407">MDFQNEDFPQQMKLMASMGLNDVAKNRLALARAGGRVQQAIDWVTTDSIPAQGHDNTRLADIYGKKEEKDPQRKMLKELNSMGFKDESLNLRALMEANGDMDGAVAWLIEKTGDKEVRALFKQATAPSTISPTTKSNGKSPSLASSTIKSPALSSSRIAPTSNGSSYYSSTPPSNSSSFTSKPPPSSSSSYSANLIDLAFTPQPASSLPAPTAQAWTIPSPQLQQTQIHDYTTYSYNTPQLPPPSTSTSPPRNTIPQKAANPFESIGPIGIIAPKPIDENKFLSVEDLKRMGMLGVGSGGEMTRGQGWQQGQQQSQQFGFSSGSQFGGHGSQQQQQWAPVAASALNRDKGKKEDEEDDPFADPFAD</sequence>
<feature type="domain" description="UBA" evidence="2">
    <location>
        <begin position="68"/>
        <end position="111"/>
    </location>
</feature>
<dbReference type="AlphaFoldDB" id="A0A1Y2BXY3"/>
<evidence type="ECO:0000259" key="2">
    <source>
        <dbReference type="PROSITE" id="PS50030"/>
    </source>
</evidence>
<feature type="region of interest" description="Disordered" evidence="1">
    <location>
        <begin position="127"/>
        <end position="190"/>
    </location>
</feature>
<dbReference type="InterPro" id="IPR009060">
    <property type="entry name" value="UBA-like_sf"/>
</dbReference>
<evidence type="ECO:0000313" key="4">
    <source>
        <dbReference type="Proteomes" id="UP000193642"/>
    </source>
</evidence>
<dbReference type="EMBL" id="MCGO01000039">
    <property type="protein sequence ID" value="ORY39630.1"/>
    <property type="molecule type" value="Genomic_DNA"/>
</dbReference>
<comment type="caution">
    <text evidence="3">The sequence shown here is derived from an EMBL/GenBank/DDBJ whole genome shotgun (WGS) entry which is preliminary data.</text>
</comment>
<feature type="compositionally biased region" description="Polar residues" evidence="1">
    <location>
        <begin position="127"/>
        <end position="159"/>
    </location>
</feature>
<dbReference type="OrthoDB" id="2137185at2759"/>
<evidence type="ECO:0000256" key="1">
    <source>
        <dbReference type="SAM" id="MobiDB-lite"/>
    </source>
</evidence>
<gene>
    <name evidence="3" type="ORF">BCR33DRAFT_788256</name>
</gene>
<feature type="compositionally biased region" description="Low complexity" evidence="1">
    <location>
        <begin position="305"/>
        <end position="324"/>
    </location>
</feature>
<name>A0A1Y2BXY3_9FUNG</name>
<dbReference type="SUPFAM" id="SSF46934">
    <property type="entry name" value="UBA-like"/>
    <property type="match status" value="2"/>
</dbReference>
<dbReference type="InterPro" id="IPR015940">
    <property type="entry name" value="UBA"/>
</dbReference>
<evidence type="ECO:0000313" key="3">
    <source>
        <dbReference type="EMBL" id="ORY39630.1"/>
    </source>
</evidence>
<dbReference type="Gene3D" id="1.10.8.10">
    <property type="entry name" value="DNA helicase RuvA subunit, C-terminal domain"/>
    <property type="match status" value="2"/>
</dbReference>